<organism evidence="7 8">
    <name type="scientific">Ranitomeya imitator</name>
    <name type="common">mimic poison frog</name>
    <dbReference type="NCBI Taxonomy" id="111125"/>
    <lineage>
        <taxon>Eukaryota</taxon>
        <taxon>Metazoa</taxon>
        <taxon>Chordata</taxon>
        <taxon>Craniata</taxon>
        <taxon>Vertebrata</taxon>
        <taxon>Euteleostomi</taxon>
        <taxon>Amphibia</taxon>
        <taxon>Batrachia</taxon>
        <taxon>Anura</taxon>
        <taxon>Neobatrachia</taxon>
        <taxon>Hyloidea</taxon>
        <taxon>Dendrobatidae</taxon>
        <taxon>Dendrobatinae</taxon>
        <taxon>Ranitomeya</taxon>
    </lineage>
</organism>
<dbReference type="Proteomes" id="UP001176940">
    <property type="component" value="Unassembled WGS sequence"/>
</dbReference>
<comment type="caution">
    <text evidence="7">The sequence shown here is derived from an EMBL/GenBank/DDBJ whole genome shotgun (WGS) entry which is preliminary data.</text>
</comment>
<comment type="subcellular location">
    <subcellularLocation>
        <location evidence="1">Membrane</location>
        <topology evidence="1">Single-pass type I membrane protein</topology>
    </subcellularLocation>
</comment>
<keyword evidence="2" id="KW-0401">Integrin</keyword>
<dbReference type="PROSITE" id="PS00242">
    <property type="entry name" value="INTEGRIN_ALPHA"/>
    <property type="match status" value="1"/>
</dbReference>
<dbReference type="InterPro" id="IPR018184">
    <property type="entry name" value="Integrin_alpha_C_CS"/>
</dbReference>
<dbReference type="PANTHER" id="PTHR23220">
    <property type="entry name" value="INTEGRIN ALPHA"/>
    <property type="match status" value="1"/>
</dbReference>
<keyword evidence="5" id="KW-0812">Transmembrane</keyword>
<name>A0ABN9M626_9NEOB</name>
<evidence type="ECO:0000256" key="3">
    <source>
        <dbReference type="ARBA" id="ARBA00023136"/>
    </source>
</evidence>
<dbReference type="InterPro" id="IPR048286">
    <property type="entry name" value="Integrin_alpha_Ig-like_3"/>
</dbReference>
<keyword evidence="8" id="KW-1185">Reference proteome</keyword>
<proteinExistence type="predicted"/>
<reference evidence="7" key="1">
    <citation type="submission" date="2023-07" db="EMBL/GenBank/DDBJ databases">
        <authorList>
            <person name="Stuckert A."/>
        </authorList>
    </citation>
    <scope>NUCLEOTIDE SEQUENCE</scope>
</reference>
<keyword evidence="5" id="KW-1133">Transmembrane helix</keyword>
<dbReference type="Pfam" id="PF20806">
    <property type="entry name" value="Integrin_A_Ig_3"/>
    <property type="match status" value="1"/>
</dbReference>
<dbReference type="Gene3D" id="1.20.5.930">
    <property type="entry name" value="Bicelle-embedded integrin alpha(iib) transmembrane segment"/>
    <property type="match status" value="1"/>
</dbReference>
<evidence type="ECO:0000256" key="5">
    <source>
        <dbReference type="SAM" id="Phobius"/>
    </source>
</evidence>
<protein>
    <recommendedName>
        <fullName evidence="6">Integrin alpha third immunoglobulin-like domain-containing protein</fullName>
    </recommendedName>
</protein>
<keyword evidence="4" id="KW-0325">Glycoprotein</keyword>
<accession>A0ABN9M626</accession>
<dbReference type="InterPro" id="IPR032695">
    <property type="entry name" value="Integrin_dom_sf"/>
</dbReference>
<feature type="domain" description="Integrin alpha third immunoglobulin-like" evidence="6">
    <location>
        <begin position="198"/>
        <end position="395"/>
    </location>
</feature>
<dbReference type="SUPFAM" id="SSF69179">
    <property type="entry name" value="Integrin domains"/>
    <property type="match status" value="1"/>
</dbReference>
<sequence length="456" mass="50822">MAVTFTAGSSRRWCSVSRASAGENPLAVDAFLVKWDLTLAYAIEPVTSSGEENQGRSSESHSNCPFLAQENLVRMAQDNIGRRSLGTTRYSKLCFPGTDLPSTSEGTPFNCLEFEQSLLKDRGFSPNFIDTLLKSRKQMTTKIYSRTWRKFLASSDFNIKEGVPMVTRVNIGLLSAALRLVTRCLPWLPASLVAGERVSKPDIVIFPLANWKPSKQFIQAEDAGPEVNHVYELANLGPSSISHGVLTLSCPIVHNQEQTMYVMNYSVQGLGNCTTSQPLNPFQLQYSSAEQNPSGHHIERRDTSRVSAGGSLLLKCAPPHSDCFYLRCDVGPLEKLRRAILKVHFRVWANTFVQNENQGFALQCDVAYQIHRLPYKILPESYPQGTHHVNTTIHWLKPESSYGVPLWIIILAILIGLLLLALLIYVLYKLGFFKRSLPYGTAMEKAELKPQAASEA</sequence>
<dbReference type="Gene3D" id="2.60.40.1530">
    <property type="entry name" value="ntegrin, alpha v. Chain A, domain 4"/>
    <property type="match status" value="1"/>
</dbReference>
<evidence type="ECO:0000256" key="4">
    <source>
        <dbReference type="ARBA" id="ARBA00023180"/>
    </source>
</evidence>
<evidence type="ECO:0000256" key="1">
    <source>
        <dbReference type="ARBA" id="ARBA00004479"/>
    </source>
</evidence>
<evidence type="ECO:0000313" key="7">
    <source>
        <dbReference type="EMBL" id="CAJ0959146.1"/>
    </source>
</evidence>
<evidence type="ECO:0000256" key="2">
    <source>
        <dbReference type="ARBA" id="ARBA00023037"/>
    </source>
</evidence>
<dbReference type="EMBL" id="CAUEEQ010047175">
    <property type="protein sequence ID" value="CAJ0959146.1"/>
    <property type="molecule type" value="Genomic_DNA"/>
</dbReference>
<dbReference type="PANTHER" id="PTHR23220:SF3">
    <property type="entry name" value="INTEGRIN ALPHA-5"/>
    <property type="match status" value="1"/>
</dbReference>
<evidence type="ECO:0000259" key="6">
    <source>
        <dbReference type="Pfam" id="PF20806"/>
    </source>
</evidence>
<gene>
    <name evidence="7" type="ORF">RIMI_LOCUS16709855</name>
</gene>
<keyword evidence="3 5" id="KW-0472">Membrane</keyword>
<feature type="transmembrane region" description="Helical" evidence="5">
    <location>
        <begin position="406"/>
        <end position="428"/>
    </location>
</feature>
<evidence type="ECO:0000313" key="8">
    <source>
        <dbReference type="Proteomes" id="UP001176940"/>
    </source>
</evidence>